<feature type="transmembrane region" description="Helical" evidence="8">
    <location>
        <begin position="29"/>
        <end position="50"/>
    </location>
</feature>
<dbReference type="PANTHER" id="PTHR30561">
    <property type="entry name" value="SMR FAMILY PROTON-DEPENDENT DRUG EFFLUX TRANSPORTER SUGE"/>
    <property type="match status" value="1"/>
</dbReference>
<gene>
    <name evidence="9" type="ORF">CHM34_06455</name>
</gene>
<comment type="subcellular location">
    <subcellularLocation>
        <location evidence="1 7">Cell membrane</location>
        <topology evidence="1 7">Multi-pass membrane protein</topology>
    </subcellularLocation>
</comment>
<dbReference type="Pfam" id="PF00893">
    <property type="entry name" value="Multi_Drug_Res"/>
    <property type="match status" value="1"/>
</dbReference>
<dbReference type="Proteomes" id="UP000215459">
    <property type="component" value="Unassembled WGS sequence"/>
</dbReference>
<name>A0A235B856_9BACL</name>
<organism evidence="9 10">
    <name type="scientific">Paludifilum halophilum</name>
    <dbReference type="NCBI Taxonomy" id="1642702"/>
    <lineage>
        <taxon>Bacteria</taxon>
        <taxon>Bacillati</taxon>
        <taxon>Bacillota</taxon>
        <taxon>Bacilli</taxon>
        <taxon>Bacillales</taxon>
        <taxon>Thermoactinomycetaceae</taxon>
        <taxon>Paludifilum</taxon>
    </lineage>
</organism>
<keyword evidence="10" id="KW-1185">Reference proteome</keyword>
<sequence length="105" mass="11278">MSWIFLILAIVLEVTGTVSMKLSEGFTKLVPSVLMFVCYGLSLFSLTMAVKKIDLSLSYATWAGLGTAFVTLVGILWFQETANAFKLVSLALIIVGVVGLKLADA</sequence>
<keyword evidence="6 8" id="KW-0472">Membrane</keyword>
<keyword evidence="2" id="KW-0813">Transport</keyword>
<evidence type="ECO:0000313" key="10">
    <source>
        <dbReference type="Proteomes" id="UP000215459"/>
    </source>
</evidence>
<evidence type="ECO:0000256" key="3">
    <source>
        <dbReference type="ARBA" id="ARBA00022475"/>
    </source>
</evidence>
<evidence type="ECO:0000256" key="6">
    <source>
        <dbReference type="ARBA" id="ARBA00023136"/>
    </source>
</evidence>
<dbReference type="InterPro" id="IPR000390">
    <property type="entry name" value="Small_drug/metabolite_transptr"/>
</dbReference>
<evidence type="ECO:0000313" key="9">
    <source>
        <dbReference type="EMBL" id="OYD08466.1"/>
    </source>
</evidence>
<evidence type="ECO:0000256" key="5">
    <source>
        <dbReference type="ARBA" id="ARBA00022989"/>
    </source>
</evidence>
<evidence type="ECO:0000256" key="7">
    <source>
        <dbReference type="RuleBase" id="RU003942"/>
    </source>
</evidence>
<dbReference type="InterPro" id="IPR045324">
    <property type="entry name" value="Small_multidrug_res"/>
</dbReference>
<accession>A0A235B856</accession>
<dbReference type="InterPro" id="IPR037185">
    <property type="entry name" value="EmrE-like"/>
</dbReference>
<protein>
    <recommendedName>
        <fullName evidence="11">QacE family quaternary ammonium compound efflux SMR transporter</fullName>
    </recommendedName>
</protein>
<dbReference type="PANTHER" id="PTHR30561:SF1">
    <property type="entry name" value="MULTIDRUG TRANSPORTER EMRE"/>
    <property type="match status" value="1"/>
</dbReference>
<dbReference type="GO" id="GO:0005886">
    <property type="term" value="C:plasma membrane"/>
    <property type="evidence" value="ECO:0007669"/>
    <property type="project" value="UniProtKB-SubCell"/>
</dbReference>
<dbReference type="Gene3D" id="1.10.3730.20">
    <property type="match status" value="1"/>
</dbReference>
<evidence type="ECO:0000256" key="2">
    <source>
        <dbReference type="ARBA" id="ARBA00022448"/>
    </source>
</evidence>
<dbReference type="RefSeq" id="WP_094263771.1">
    <property type="nucleotide sequence ID" value="NZ_NOWF01000003.1"/>
</dbReference>
<dbReference type="SUPFAM" id="SSF103481">
    <property type="entry name" value="Multidrug resistance efflux transporter EmrE"/>
    <property type="match status" value="1"/>
</dbReference>
<comment type="caution">
    <text evidence="9">The sequence shown here is derived from an EMBL/GenBank/DDBJ whole genome shotgun (WGS) entry which is preliminary data.</text>
</comment>
<evidence type="ECO:0000256" key="4">
    <source>
        <dbReference type="ARBA" id="ARBA00022692"/>
    </source>
</evidence>
<evidence type="ECO:0000256" key="1">
    <source>
        <dbReference type="ARBA" id="ARBA00004651"/>
    </source>
</evidence>
<dbReference type="EMBL" id="NOWF01000003">
    <property type="protein sequence ID" value="OYD08466.1"/>
    <property type="molecule type" value="Genomic_DNA"/>
</dbReference>
<reference evidence="9 10" key="1">
    <citation type="submission" date="2017-07" db="EMBL/GenBank/DDBJ databases">
        <title>The genome sequence of Paludifilum halophilum highlights mechanisms for microbial adaptation to high salt environemnts.</title>
        <authorList>
            <person name="Belbahri L."/>
        </authorList>
    </citation>
    <scope>NUCLEOTIDE SEQUENCE [LARGE SCALE GENOMIC DNA]</scope>
    <source>
        <strain evidence="9 10">DSM 102817</strain>
    </source>
</reference>
<keyword evidence="4 7" id="KW-0812">Transmembrane</keyword>
<dbReference type="GO" id="GO:0022857">
    <property type="term" value="F:transmembrane transporter activity"/>
    <property type="evidence" value="ECO:0007669"/>
    <property type="project" value="InterPro"/>
</dbReference>
<feature type="transmembrane region" description="Helical" evidence="8">
    <location>
        <begin position="57"/>
        <end position="78"/>
    </location>
</feature>
<keyword evidence="3" id="KW-1003">Cell membrane</keyword>
<evidence type="ECO:0000256" key="8">
    <source>
        <dbReference type="SAM" id="Phobius"/>
    </source>
</evidence>
<evidence type="ECO:0008006" key="11">
    <source>
        <dbReference type="Google" id="ProtNLM"/>
    </source>
</evidence>
<keyword evidence="5 8" id="KW-1133">Transmembrane helix</keyword>
<feature type="transmembrane region" description="Helical" evidence="8">
    <location>
        <begin position="84"/>
        <end position="103"/>
    </location>
</feature>
<dbReference type="FunFam" id="1.10.3730.20:FF:000001">
    <property type="entry name" value="Quaternary ammonium compound resistance transporter SugE"/>
    <property type="match status" value="1"/>
</dbReference>
<comment type="similarity">
    <text evidence="7">Belongs to the drug/metabolite transporter (DMT) superfamily. Small multidrug resistance (SMR) (TC 2.A.7.1) family.</text>
</comment>
<dbReference type="OrthoDB" id="21828at2"/>
<proteinExistence type="inferred from homology"/>
<dbReference type="AlphaFoldDB" id="A0A235B856"/>